<gene>
    <name evidence="3" type="ORF">B8W72_13380</name>
</gene>
<dbReference type="Pfam" id="PF16220">
    <property type="entry name" value="DUF4880"/>
    <property type="match status" value="1"/>
</dbReference>
<dbReference type="PANTHER" id="PTHR30273">
    <property type="entry name" value="PERIPLASMIC SIGNAL SENSOR AND SIGMA FACTOR ACTIVATOR FECR-RELATED"/>
    <property type="match status" value="1"/>
</dbReference>
<dbReference type="Proteomes" id="UP000196082">
    <property type="component" value="Unassembled WGS sequence"/>
</dbReference>
<dbReference type="InterPro" id="IPR032623">
    <property type="entry name" value="FecR_N"/>
</dbReference>
<evidence type="ECO:0000259" key="1">
    <source>
        <dbReference type="Pfam" id="PF04773"/>
    </source>
</evidence>
<dbReference type="InterPro" id="IPR012373">
    <property type="entry name" value="Ferrdict_sens_TM"/>
</dbReference>
<evidence type="ECO:0000259" key="2">
    <source>
        <dbReference type="Pfam" id="PF16220"/>
    </source>
</evidence>
<dbReference type="Gene3D" id="2.60.120.1440">
    <property type="match status" value="1"/>
</dbReference>
<dbReference type="EMBL" id="NFSB01000075">
    <property type="protein sequence ID" value="OUM32607.1"/>
    <property type="molecule type" value="Genomic_DNA"/>
</dbReference>
<feature type="domain" description="FecR protein" evidence="1">
    <location>
        <begin position="108"/>
        <end position="198"/>
    </location>
</feature>
<feature type="domain" description="FecR N-terminal" evidence="2">
    <location>
        <begin position="12"/>
        <end position="52"/>
    </location>
</feature>
<dbReference type="InterPro" id="IPR006860">
    <property type="entry name" value="FecR"/>
</dbReference>
<organism evidence="3 4">
    <name type="scientific">Pseudomonas putida</name>
    <name type="common">Arthrobacter siderocapsulatus</name>
    <dbReference type="NCBI Taxonomy" id="303"/>
    <lineage>
        <taxon>Bacteria</taxon>
        <taxon>Pseudomonadati</taxon>
        <taxon>Pseudomonadota</taxon>
        <taxon>Gammaproteobacteria</taxon>
        <taxon>Pseudomonadales</taxon>
        <taxon>Pseudomonadaceae</taxon>
        <taxon>Pseudomonas</taxon>
    </lineage>
</organism>
<comment type="caution">
    <text evidence="3">The sequence shown here is derived from an EMBL/GenBank/DDBJ whole genome shotgun (WGS) entry which is preliminary data.</text>
</comment>
<dbReference type="AlphaFoldDB" id="A0A1Y3L374"/>
<dbReference type="GO" id="GO:0016989">
    <property type="term" value="F:sigma factor antagonist activity"/>
    <property type="evidence" value="ECO:0007669"/>
    <property type="project" value="TreeGrafter"/>
</dbReference>
<reference evidence="3 4" key="1">
    <citation type="submission" date="2017-05" db="EMBL/GenBank/DDBJ databases">
        <title>Whole genome sequence of Pseudomonas putida isolate 1312 commercialized as a biostimulant.</title>
        <authorList>
            <person name="Crovadore J."/>
            <person name="Blanc P."/>
            <person name="Chablais R."/>
            <person name="Cochard B."/>
            <person name="Grizard D."/>
            <person name="Lefort F."/>
        </authorList>
    </citation>
    <scope>NUCLEOTIDE SEQUENCE [LARGE SCALE GENOMIC DNA]</scope>
    <source>
        <strain evidence="3 4">1312</strain>
    </source>
</reference>
<proteinExistence type="predicted"/>
<sequence length="313" mass="35124">MSPAQQRQALRDAAQWHARLSAGADYPALYQRWQAWHQGDPAHQWAWQRLEAFHAELCSVPATVAQRTLAVEQPLAGRRTVLKGLVLGLGVSGLAWTGYRQTPLWLADVRTATGERRQLRLEDGTQLTLNTASAVDIRYDHQQRLIILRAGEIMVSTGKDARPLSVRSQQGEMRALGTRFVVRQLDGQTELDVLEHAVAVRNRADAEPLRVEAGMSLRFGSGPLPAPQALDPNRDEWVNGRLVIDNWPLGRVLDELQRYRPGFIECAREVAHLRLSGAFPLDDTARALQAIAQALPVRIETRTRFWVRVRPLA</sequence>
<evidence type="ECO:0000313" key="4">
    <source>
        <dbReference type="Proteomes" id="UP000196082"/>
    </source>
</evidence>
<accession>A0A1Y3L374</accession>
<evidence type="ECO:0000313" key="3">
    <source>
        <dbReference type="EMBL" id="OUM32607.1"/>
    </source>
</evidence>
<dbReference type="PANTHER" id="PTHR30273:SF2">
    <property type="entry name" value="PROTEIN FECR"/>
    <property type="match status" value="1"/>
</dbReference>
<protein>
    <submittedName>
        <fullName evidence="3">Iron dicitrate transport regulator FecR</fullName>
    </submittedName>
</protein>
<dbReference type="RefSeq" id="WP_086976389.1">
    <property type="nucleotide sequence ID" value="NZ_NFSB01000075.1"/>
</dbReference>
<name>A0A1Y3L374_PSEPU</name>
<dbReference type="PIRSF" id="PIRSF018266">
    <property type="entry name" value="FecR"/>
    <property type="match status" value="1"/>
</dbReference>
<dbReference type="Pfam" id="PF04773">
    <property type="entry name" value="FecR"/>
    <property type="match status" value="1"/>
</dbReference>